<evidence type="ECO:0000259" key="1">
    <source>
        <dbReference type="PROSITE" id="PS50943"/>
    </source>
</evidence>
<proteinExistence type="predicted"/>
<dbReference type="Gene3D" id="1.10.260.40">
    <property type="entry name" value="lambda repressor-like DNA-binding domains"/>
    <property type="match status" value="1"/>
</dbReference>
<dbReference type="SUPFAM" id="SSF47413">
    <property type="entry name" value="lambda repressor-like DNA-binding domains"/>
    <property type="match status" value="1"/>
</dbReference>
<reference evidence="2 3" key="1">
    <citation type="submission" date="2017-07" db="EMBL/GenBank/DDBJ databases">
        <title>Virgibacillus sp. LM2416.</title>
        <authorList>
            <person name="Tak E.J."/>
            <person name="Bae J.-W."/>
        </authorList>
    </citation>
    <scope>NUCLEOTIDE SEQUENCE [LARGE SCALE GENOMIC DNA]</scope>
    <source>
        <strain evidence="2 3">LM2416</strain>
    </source>
</reference>
<dbReference type="PROSITE" id="PS50943">
    <property type="entry name" value="HTH_CROC1"/>
    <property type="match status" value="1"/>
</dbReference>
<dbReference type="EMBL" id="CP022315">
    <property type="protein sequence ID" value="ASK62370.1"/>
    <property type="molecule type" value="Genomic_DNA"/>
</dbReference>
<dbReference type="GO" id="GO:0003677">
    <property type="term" value="F:DNA binding"/>
    <property type="evidence" value="ECO:0007669"/>
    <property type="project" value="InterPro"/>
</dbReference>
<dbReference type="SMART" id="SM00530">
    <property type="entry name" value="HTH_XRE"/>
    <property type="match status" value="1"/>
</dbReference>
<dbReference type="KEGG" id="vil:CFK37_09485"/>
<dbReference type="InterPro" id="IPR010982">
    <property type="entry name" value="Lambda_DNA-bd_dom_sf"/>
</dbReference>
<sequence length="701" mass="81466">MKRFMVCLRLYYKNLEEFSLNFIDGANKAMVSGDNIGLRNQLVSKINNFHLLCVYDGETRLNSRNHLKSLAHDILRGEKEDMPIFGGSTEAETFFVWEDTYQENSKLFFKLRRTARDDLIFRISVRLAAYFLKEYSTFISTSISRHPQFQNKDLLDTAITKLENLLRNSTFLAEDVTWDNFCRWFKYNLTEQVLDDMERTMGRNELQGLKDADLNNQFYHHITKQLQIDSDFISNFTSNTEQYLQQWFQQVISSIDADRVSVSEMGTFLEVNRTDFPDQSKYPLKMNVPLALTDQDNLTVLSNAAYQSVREVISNKCFAESVYSPWPTAYISKKTIEGTIQIVPFGHEQKNDQVENPKSRELTNEISELAVDVIDALCSFFLANSEHRHDMVEIKLRDLLMIRGLKAKLSGNGRRGGFEKGQVDQILKSLSIVQSLWVNFSKAVVYEKRKPVQVNLEGRTFRFFNQAGKECDVREMALEKKLKFTVGEVFAKYLVRSGRQTALLPIKTLQYNPRQEEWEKKLIRYLSWRWRTQAKKGDYLKPHKVSSLLRAIGKEINTRTPSRTRDRFEQALDKLQDDNLIKAWEYEEWDESIAAKNSWSRLWRNTKVIINPPQAVKEQYQLIAGNSPTSGKFFGQQKLTPIDPYDQLGSQLKTFRKKLGLTLVQAATELELSTSYLSTIERGVKIPSQKVMRQIEAWIHG</sequence>
<name>A0A220U2Q2_9BACI</name>
<keyword evidence="3" id="KW-1185">Reference proteome</keyword>
<dbReference type="AlphaFoldDB" id="A0A220U2Q2"/>
<dbReference type="CDD" id="cd00093">
    <property type="entry name" value="HTH_XRE"/>
    <property type="match status" value="1"/>
</dbReference>
<dbReference type="Proteomes" id="UP000198312">
    <property type="component" value="Chromosome"/>
</dbReference>
<protein>
    <recommendedName>
        <fullName evidence="1">HTH cro/C1-type domain-containing protein</fullName>
    </recommendedName>
</protein>
<feature type="domain" description="HTH cro/C1-type" evidence="1">
    <location>
        <begin position="652"/>
        <end position="695"/>
    </location>
</feature>
<gene>
    <name evidence="2" type="ORF">CFK37_09485</name>
</gene>
<evidence type="ECO:0000313" key="3">
    <source>
        <dbReference type="Proteomes" id="UP000198312"/>
    </source>
</evidence>
<accession>A0A220U2Q2</accession>
<dbReference type="Pfam" id="PF13560">
    <property type="entry name" value="HTH_31"/>
    <property type="match status" value="1"/>
</dbReference>
<dbReference type="InterPro" id="IPR001387">
    <property type="entry name" value="Cro/C1-type_HTH"/>
</dbReference>
<evidence type="ECO:0000313" key="2">
    <source>
        <dbReference type="EMBL" id="ASK62370.1"/>
    </source>
</evidence>
<organism evidence="2 3">
    <name type="scientific">Virgibacillus phasianinus</name>
    <dbReference type="NCBI Taxonomy" id="2017483"/>
    <lineage>
        <taxon>Bacteria</taxon>
        <taxon>Bacillati</taxon>
        <taxon>Bacillota</taxon>
        <taxon>Bacilli</taxon>
        <taxon>Bacillales</taxon>
        <taxon>Bacillaceae</taxon>
        <taxon>Virgibacillus</taxon>
    </lineage>
</organism>